<feature type="transmembrane region" description="Helical" evidence="10">
    <location>
        <begin position="312"/>
        <end position="336"/>
    </location>
</feature>
<feature type="transmembrane region" description="Helical" evidence="10">
    <location>
        <begin position="150"/>
        <end position="173"/>
    </location>
</feature>
<dbReference type="eggNOG" id="COG2211">
    <property type="taxonomic scope" value="Bacteria"/>
</dbReference>
<keyword evidence="6 10" id="KW-0472">Membrane</keyword>
<evidence type="ECO:0000256" key="10">
    <source>
        <dbReference type="SAM" id="Phobius"/>
    </source>
</evidence>
<dbReference type="InterPro" id="IPR011701">
    <property type="entry name" value="MFS"/>
</dbReference>
<evidence type="ECO:0000256" key="7">
    <source>
        <dbReference type="ARBA" id="ARBA00038075"/>
    </source>
</evidence>
<dbReference type="GO" id="GO:0005886">
    <property type="term" value="C:plasma membrane"/>
    <property type="evidence" value="ECO:0007669"/>
    <property type="project" value="UniProtKB-SubCell"/>
</dbReference>
<evidence type="ECO:0000256" key="5">
    <source>
        <dbReference type="ARBA" id="ARBA00022989"/>
    </source>
</evidence>
<organism evidence="12 13">
    <name type="scientific">Micromonospora lupini str. Lupac 08</name>
    <dbReference type="NCBI Taxonomy" id="1150864"/>
    <lineage>
        <taxon>Bacteria</taxon>
        <taxon>Bacillati</taxon>
        <taxon>Actinomycetota</taxon>
        <taxon>Actinomycetes</taxon>
        <taxon>Micromonosporales</taxon>
        <taxon>Micromonosporaceae</taxon>
        <taxon>Micromonospora</taxon>
    </lineage>
</organism>
<proteinExistence type="inferred from homology"/>
<evidence type="ECO:0000256" key="2">
    <source>
        <dbReference type="ARBA" id="ARBA00022448"/>
    </source>
</evidence>
<feature type="transmembrane region" description="Helical" evidence="10">
    <location>
        <begin position="374"/>
        <end position="394"/>
    </location>
</feature>
<dbReference type="InterPro" id="IPR020846">
    <property type="entry name" value="MFS_dom"/>
</dbReference>
<dbReference type="STRING" id="1150864.MILUP08_45456"/>
<dbReference type="PROSITE" id="PS50850">
    <property type="entry name" value="MFS"/>
    <property type="match status" value="1"/>
</dbReference>
<dbReference type="Pfam" id="PF07690">
    <property type="entry name" value="MFS_1"/>
    <property type="match status" value="1"/>
</dbReference>
<feature type="domain" description="Major facilitator superfamily (MFS) profile" evidence="11">
    <location>
        <begin position="221"/>
        <end position="465"/>
    </location>
</feature>
<feature type="compositionally biased region" description="Low complexity" evidence="9">
    <location>
        <begin position="409"/>
        <end position="418"/>
    </location>
</feature>
<keyword evidence="2" id="KW-0813">Transport</keyword>
<evidence type="ECO:0000256" key="9">
    <source>
        <dbReference type="SAM" id="MobiDB-lite"/>
    </source>
</evidence>
<feature type="transmembrane region" description="Helical" evidence="10">
    <location>
        <begin position="288"/>
        <end position="306"/>
    </location>
</feature>
<feature type="transmembrane region" description="Helical" evidence="10">
    <location>
        <begin position="47"/>
        <end position="67"/>
    </location>
</feature>
<protein>
    <recommendedName>
        <fullName evidence="8">Multidrug efflux pump Tap</fullName>
    </recommendedName>
</protein>
<dbReference type="PANTHER" id="PTHR23513">
    <property type="entry name" value="INTEGRAL MEMBRANE EFFLUX PROTEIN-RELATED"/>
    <property type="match status" value="1"/>
</dbReference>
<evidence type="ECO:0000256" key="3">
    <source>
        <dbReference type="ARBA" id="ARBA00022475"/>
    </source>
</evidence>
<reference evidence="13" key="1">
    <citation type="journal article" date="2012" name="J. Bacteriol.">
        <title>Genome Sequence of Micromonospora lupini Lupac 08, Isolated from Root Nodules of Lupinus angustifolius.</title>
        <authorList>
            <person name="Alonso-Vega P."/>
            <person name="Normand P."/>
            <person name="Bacigalupe R."/>
            <person name="Pujic P."/>
            <person name="Lajus A."/>
            <person name="Vallenet D."/>
            <person name="Carro L."/>
            <person name="Coll P."/>
            <person name="Trujillo M.E."/>
        </authorList>
    </citation>
    <scope>NUCLEOTIDE SEQUENCE [LARGE SCALE GENOMIC DNA]</scope>
    <source>
        <strain evidence="13">Lupac 08</strain>
    </source>
</reference>
<evidence type="ECO:0000256" key="1">
    <source>
        <dbReference type="ARBA" id="ARBA00004429"/>
    </source>
</evidence>
<feature type="transmembrane region" description="Helical" evidence="10">
    <location>
        <begin position="256"/>
        <end position="276"/>
    </location>
</feature>
<dbReference type="CDD" id="cd06173">
    <property type="entry name" value="MFS_MefA_like"/>
    <property type="match status" value="1"/>
</dbReference>
<dbReference type="Proteomes" id="UP000003448">
    <property type="component" value="Unassembled WGS sequence"/>
</dbReference>
<dbReference type="OrthoDB" id="9793136at2"/>
<keyword evidence="4 10" id="KW-0812">Transmembrane</keyword>
<feature type="region of interest" description="Disordered" evidence="9">
    <location>
        <begin position="409"/>
        <end position="465"/>
    </location>
</feature>
<evidence type="ECO:0000313" key="13">
    <source>
        <dbReference type="Proteomes" id="UP000003448"/>
    </source>
</evidence>
<dbReference type="Gene3D" id="1.20.1250.20">
    <property type="entry name" value="MFS general substrate transporter like domains"/>
    <property type="match status" value="1"/>
</dbReference>
<gene>
    <name evidence="12" type="ORF">MILUP08_45456</name>
</gene>
<keyword evidence="5 10" id="KW-1133">Transmembrane helix</keyword>
<comment type="similarity">
    <text evidence="7">Belongs to the major facilitator superfamily. Drug:H(+) antiporter-3 (DHA3) (TC 2.A.1.21) family.</text>
</comment>
<evidence type="ECO:0000313" key="12">
    <source>
        <dbReference type="EMBL" id="CCH20573.1"/>
    </source>
</evidence>
<dbReference type="SUPFAM" id="SSF103473">
    <property type="entry name" value="MFS general substrate transporter"/>
    <property type="match status" value="1"/>
</dbReference>
<dbReference type="InterPro" id="IPR036259">
    <property type="entry name" value="MFS_trans_sf"/>
</dbReference>
<keyword evidence="3" id="KW-1003">Cell membrane</keyword>
<comment type="subcellular location">
    <subcellularLocation>
        <location evidence="1">Cell inner membrane</location>
        <topology evidence="1">Multi-pass membrane protein</topology>
    </subcellularLocation>
</comment>
<evidence type="ECO:0000259" key="11">
    <source>
        <dbReference type="PROSITE" id="PS50850"/>
    </source>
</evidence>
<evidence type="ECO:0000256" key="4">
    <source>
        <dbReference type="ARBA" id="ARBA00022692"/>
    </source>
</evidence>
<keyword evidence="13" id="KW-1185">Reference proteome</keyword>
<name>I0L9S6_9ACTN</name>
<sequence>MSGAGERRSLVALLSAHYLSSFGNAITVVTVPLYVLARTDSAAATGLAGFAGTLPLIFAGAVGGVWIDRLGGRRVSVLSDALAGLLTGLVPVLDATVGLPMPALLALLFARSLVATPANAARVSLIRPVAAAAGVRLETANSWYQAAPRLGLVVGAPLAALLVAALGAAVGLYVDAAGLLLAALLVTVGVPALAAAPTTGRAGFARQLVEGATLVRRMPVIAAMTAFVFVTNLLDAAFTPVLLPVYTHDVLHDGRYLGWLIAASGCGAVLGTFLYAPASRRLLASRRRTMLGCFVVIGALRLSIAATPPPAVLIGICLLLGLAAGPLNPLLTTVTLEHVPEEARGRVFGLGSAVALSGAPLSVLLAGWSVGAVGLVPTLAAFGGAYLLLVAVALRGRSLHAMDAYAPGGSAEAAGPSAVDKQAGAGDERGGLAGQEGGHRAEVPGPTHPTQRDARADLREPGVGR</sequence>
<comment type="caution">
    <text evidence="12">The sequence shown here is derived from an EMBL/GenBank/DDBJ whole genome shotgun (WGS) entry which is preliminary data.</text>
</comment>
<evidence type="ECO:0000256" key="8">
    <source>
        <dbReference type="ARBA" id="ARBA00040914"/>
    </source>
</evidence>
<dbReference type="AlphaFoldDB" id="I0L9S6"/>
<evidence type="ECO:0000256" key="6">
    <source>
        <dbReference type="ARBA" id="ARBA00023136"/>
    </source>
</evidence>
<feature type="transmembrane region" description="Helical" evidence="10">
    <location>
        <begin position="220"/>
        <end position="244"/>
    </location>
</feature>
<dbReference type="GO" id="GO:0022857">
    <property type="term" value="F:transmembrane transporter activity"/>
    <property type="evidence" value="ECO:0007669"/>
    <property type="project" value="InterPro"/>
</dbReference>
<feature type="transmembrane region" description="Helical" evidence="10">
    <location>
        <begin position="179"/>
        <end position="199"/>
    </location>
</feature>
<dbReference type="PANTHER" id="PTHR23513:SF9">
    <property type="entry name" value="ENTEROBACTIN EXPORTER ENTS"/>
    <property type="match status" value="1"/>
</dbReference>
<accession>I0L9S6</accession>
<feature type="transmembrane region" description="Helical" evidence="10">
    <location>
        <begin position="12"/>
        <end position="35"/>
    </location>
</feature>
<feature type="transmembrane region" description="Helical" evidence="10">
    <location>
        <begin position="348"/>
        <end position="368"/>
    </location>
</feature>
<feature type="compositionally biased region" description="Basic and acidic residues" evidence="9">
    <location>
        <begin position="450"/>
        <end position="465"/>
    </location>
</feature>
<dbReference type="EMBL" id="CAIE01000039">
    <property type="protein sequence ID" value="CCH20573.1"/>
    <property type="molecule type" value="Genomic_DNA"/>
</dbReference>